<evidence type="ECO:0000313" key="1">
    <source>
        <dbReference type="EMBL" id="KAJ8127298.1"/>
    </source>
</evidence>
<sequence>MSSPKAFLQINPQIETSHSGNEKSLAFSTARTRWPRIIAWALIDVHQTSIAPERTELERKDGNLAESELRQLLSELGRNQDIRPLRSDGASDIASFNAELKFLGRMTWYHSPWLFTECYLYRFIQTCFSRRKTRFWIEYDVFGHEKNSSLRGAKTSVVELVQFLDTAINASQADAPVNKGDPKALFEEMLQTSLWGNSEANREARQLFKRNVVDDDTEIVWSLLSGFKHAERHREIHVVLNNAGIELIADLVFVVYLLDANYASKVVLHGKAFPWFVSHATVHDLKFTMQTLQNASFDGEVAKDEASKLKRFGTRISQHLHSGQLRYKAHSFWTTQHGFARMPEHAPDLWAQLGRSDLVIFKGDLNYRKLVMDGLWPCTTTFQRAIGKLGQYPTESETGIRILSLRTCKADTVVGLAAGKEKEVDPEGTGEWTRDGKFAVISYYDGKS</sequence>
<dbReference type="EMBL" id="JAPUUL010001480">
    <property type="protein sequence ID" value="KAJ8127298.1"/>
    <property type="molecule type" value="Genomic_DNA"/>
</dbReference>
<proteinExistence type="predicted"/>
<organism evidence="1 2">
    <name type="scientific">Lasiodiplodia mahajangana</name>
    <dbReference type="NCBI Taxonomy" id="1108764"/>
    <lineage>
        <taxon>Eukaryota</taxon>
        <taxon>Fungi</taxon>
        <taxon>Dikarya</taxon>
        <taxon>Ascomycota</taxon>
        <taxon>Pezizomycotina</taxon>
        <taxon>Dothideomycetes</taxon>
        <taxon>Dothideomycetes incertae sedis</taxon>
        <taxon>Botryosphaeriales</taxon>
        <taxon>Botryosphaeriaceae</taxon>
        <taxon>Lasiodiplodia</taxon>
    </lineage>
</organism>
<accession>A0ACC2JJD1</accession>
<protein>
    <submittedName>
        <fullName evidence="1">Uncharacterized protein</fullName>
    </submittedName>
</protein>
<keyword evidence="2" id="KW-1185">Reference proteome</keyword>
<comment type="caution">
    <text evidence="1">The sequence shown here is derived from an EMBL/GenBank/DDBJ whole genome shotgun (WGS) entry which is preliminary data.</text>
</comment>
<name>A0ACC2JJD1_9PEZI</name>
<gene>
    <name evidence="1" type="ORF">O1611_g6340</name>
</gene>
<evidence type="ECO:0000313" key="2">
    <source>
        <dbReference type="Proteomes" id="UP001153332"/>
    </source>
</evidence>
<reference evidence="1" key="1">
    <citation type="submission" date="2022-12" db="EMBL/GenBank/DDBJ databases">
        <title>Genome Sequence of Lasiodiplodia mahajangana.</title>
        <authorList>
            <person name="Buettner E."/>
        </authorList>
    </citation>
    <scope>NUCLEOTIDE SEQUENCE</scope>
    <source>
        <strain evidence="1">VT137</strain>
    </source>
</reference>
<dbReference type="Proteomes" id="UP001153332">
    <property type="component" value="Unassembled WGS sequence"/>
</dbReference>